<dbReference type="GO" id="GO:0004449">
    <property type="term" value="F:isocitrate dehydrogenase (NAD+) activity"/>
    <property type="evidence" value="ECO:0007669"/>
    <property type="project" value="TreeGrafter"/>
</dbReference>
<dbReference type="GO" id="GO:0006102">
    <property type="term" value="P:isocitrate metabolic process"/>
    <property type="evidence" value="ECO:0007669"/>
    <property type="project" value="TreeGrafter"/>
</dbReference>
<dbReference type="InterPro" id="IPR024084">
    <property type="entry name" value="IsoPropMal-DH-like_dom"/>
</dbReference>
<dbReference type="GO" id="GO:0006099">
    <property type="term" value="P:tricarboxylic acid cycle"/>
    <property type="evidence" value="ECO:0007669"/>
    <property type="project" value="TreeGrafter"/>
</dbReference>
<accession>A0A510KEA7</accession>
<evidence type="ECO:0000313" key="6">
    <source>
        <dbReference type="Proteomes" id="UP000321397"/>
    </source>
</evidence>
<evidence type="ECO:0000259" key="3">
    <source>
        <dbReference type="SMART" id="SM01329"/>
    </source>
</evidence>
<keyword evidence="2" id="KW-0560">Oxidoreductase</keyword>
<dbReference type="SUPFAM" id="SSF53659">
    <property type="entry name" value="Isocitrate/Isopropylmalate dehydrogenase-like"/>
    <property type="match status" value="1"/>
</dbReference>
<dbReference type="Proteomes" id="UP000321501">
    <property type="component" value="Chromosome"/>
</dbReference>
<dbReference type="Proteomes" id="UP000321397">
    <property type="component" value="Chromosome"/>
</dbReference>
<dbReference type="SMART" id="SM01329">
    <property type="entry name" value="Iso_dh"/>
    <property type="match status" value="1"/>
</dbReference>
<evidence type="ECO:0000313" key="7">
    <source>
        <dbReference type="Proteomes" id="UP000321501"/>
    </source>
</evidence>
<dbReference type="GO" id="GO:0000287">
    <property type="term" value="F:magnesium ion binding"/>
    <property type="evidence" value="ECO:0007669"/>
    <property type="project" value="InterPro"/>
</dbReference>
<dbReference type="GO" id="GO:0051287">
    <property type="term" value="F:NAD binding"/>
    <property type="evidence" value="ECO:0007669"/>
    <property type="project" value="InterPro"/>
</dbReference>
<evidence type="ECO:0000256" key="1">
    <source>
        <dbReference type="ARBA" id="ARBA00007769"/>
    </source>
</evidence>
<gene>
    <name evidence="4" type="ORF">JMUB3933_1204</name>
    <name evidence="5" type="ORF">JMUB3934_1304</name>
</gene>
<dbReference type="RefSeq" id="WP_146960886.1">
    <property type="nucleotide sequence ID" value="NZ_AP019834.1"/>
</dbReference>
<evidence type="ECO:0000313" key="4">
    <source>
        <dbReference type="EMBL" id="BBM47703.1"/>
    </source>
</evidence>
<proteinExistence type="inferred from homology"/>
<dbReference type="AlphaFoldDB" id="A0A510KEA7"/>
<dbReference type="Pfam" id="PF00180">
    <property type="entry name" value="Iso_dh"/>
    <property type="match status" value="1"/>
</dbReference>
<dbReference type="PANTHER" id="PTHR11835">
    <property type="entry name" value="DECARBOXYLATING DEHYDROGENASES-ISOCITRATE, ISOPROPYLMALATE, TARTRATE"/>
    <property type="match status" value="1"/>
</dbReference>
<dbReference type="EMBL" id="AP019835">
    <property type="protein sequence ID" value="BBM50008.1"/>
    <property type="molecule type" value="Genomic_DNA"/>
</dbReference>
<reference evidence="4 6" key="1">
    <citation type="submission" date="2019-07" db="EMBL/GenBank/DDBJ databases">
        <title>Complete Genome Sequence of Leptotrichia wadei Strain JMUB3933.</title>
        <authorList>
            <person name="Watanabe S."/>
            <person name="Cui L."/>
        </authorList>
    </citation>
    <scope>NUCLEOTIDE SEQUENCE [LARGE SCALE GENOMIC DNA]</scope>
    <source>
        <strain evidence="4 6">JMUB3933</strain>
    </source>
</reference>
<feature type="domain" description="Isopropylmalate dehydrogenase-like" evidence="3">
    <location>
        <begin position="3"/>
        <end position="328"/>
    </location>
</feature>
<dbReference type="Gene3D" id="3.40.718.10">
    <property type="entry name" value="Isopropylmalate Dehydrogenase"/>
    <property type="match status" value="1"/>
</dbReference>
<evidence type="ECO:0000256" key="2">
    <source>
        <dbReference type="ARBA" id="ARBA00023002"/>
    </source>
</evidence>
<organism evidence="5 7">
    <name type="scientific">Leptotrichia wadei</name>
    <dbReference type="NCBI Taxonomy" id="157687"/>
    <lineage>
        <taxon>Bacteria</taxon>
        <taxon>Fusobacteriati</taxon>
        <taxon>Fusobacteriota</taxon>
        <taxon>Fusobacteriia</taxon>
        <taxon>Fusobacteriales</taxon>
        <taxon>Leptotrichiaceae</taxon>
        <taxon>Leptotrichia</taxon>
    </lineage>
</organism>
<reference evidence="5 7" key="2">
    <citation type="submission" date="2019-07" db="EMBL/GenBank/DDBJ databases">
        <title>Complete Genome Sequence of Leptotrichia wadei Strain JMUB3934.</title>
        <authorList>
            <person name="Watanabe S."/>
            <person name="Cui L."/>
        </authorList>
    </citation>
    <scope>NUCLEOTIDE SEQUENCE [LARGE SCALE GENOMIC DNA]</scope>
    <source>
        <strain evidence="5 7">JMUB3934</strain>
    </source>
</reference>
<evidence type="ECO:0000313" key="5">
    <source>
        <dbReference type="EMBL" id="BBM50008.1"/>
    </source>
</evidence>
<sequence length="333" mass="36888">MKKITLIPGDGIGYEISESLVKIFDAAKVPIEFETENAGSDVYEKTGELIPESLYESVERNKIAIKGPITTPIGKGFRSINVYLRKKYDLYTNFRPSRNLPGIETRYDNIDLAIFRENTEGIYIGEEKYENEEKTSAIAIKRITRKGSKRIIQSAFEYAKNNGISKVTVVHKANILKFTDGMFLDIAREISKEYENIQLEELIIDNMCMQLVTNPERFKVIVTMNLYGDILSDLVAGLVGGLGVAPGANIGDDIAIFEAVHGSAPDIAGQNKANPLALLLSSIEMLKYLKLDNFAKNIENAILKTLTDGCKTADLGGSATTTEFTDKIIENLK</sequence>
<dbReference type="EMBL" id="AP019834">
    <property type="protein sequence ID" value="BBM47703.1"/>
    <property type="molecule type" value="Genomic_DNA"/>
</dbReference>
<dbReference type="InterPro" id="IPR019818">
    <property type="entry name" value="IsoCit/isopropylmalate_DH_CS"/>
</dbReference>
<dbReference type="PROSITE" id="PS00470">
    <property type="entry name" value="IDH_IMDH"/>
    <property type="match status" value="1"/>
</dbReference>
<comment type="similarity">
    <text evidence="1">Belongs to the isocitrate and isopropylmalate dehydrogenases family.</text>
</comment>
<dbReference type="PANTHER" id="PTHR11835:SF34">
    <property type="entry name" value="ISOCITRATE DEHYDROGENASE [NAD] SUBUNIT ALPHA, MITOCHONDRIAL"/>
    <property type="match status" value="1"/>
</dbReference>
<protein>
    <submittedName>
        <fullName evidence="5">Isocitrate dehydrogenase</fullName>
    </submittedName>
</protein>
<name>A0A510KEA7_9FUSO</name>